<evidence type="ECO:0000256" key="10">
    <source>
        <dbReference type="ARBA" id="ARBA00022825"/>
    </source>
</evidence>
<keyword evidence="8" id="KW-0375">Hydrogen ion transport</keyword>
<comment type="subcellular location">
    <subcellularLocation>
        <location evidence="1">Membrane</location>
        <topology evidence="1">Multi-pass membrane protein</topology>
    </subcellularLocation>
</comment>
<dbReference type="PRINTS" id="PR00122">
    <property type="entry name" value="VACATPASE"/>
</dbReference>
<feature type="transmembrane region" description="Helical" evidence="16">
    <location>
        <begin position="49"/>
        <end position="71"/>
    </location>
</feature>
<keyword evidence="10" id="KW-0720">Serine protease</keyword>
<dbReference type="Pfam" id="PF05577">
    <property type="entry name" value="Peptidase_S28"/>
    <property type="match status" value="1"/>
</dbReference>
<keyword evidence="4" id="KW-0813">Transport</keyword>
<dbReference type="GO" id="GO:0046961">
    <property type="term" value="F:proton-transporting ATPase activity, rotational mechanism"/>
    <property type="evidence" value="ECO:0007669"/>
    <property type="project" value="InterPro"/>
</dbReference>
<evidence type="ECO:0000259" key="17">
    <source>
        <dbReference type="Pfam" id="PF00137"/>
    </source>
</evidence>
<dbReference type="InterPro" id="IPR029058">
    <property type="entry name" value="AB_hydrolase_fold"/>
</dbReference>
<comment type="caution">
    <text evidence="18">The sequence shown here is derived from an EMBL/GenBank/DDBJ whole genome shotgun (WGS) entry which is preliminary data.</text>
</comment>
<evidence type="ECO:0000313" key="18">
    <source>
        <dbReference type="EMBL" id="KAK0418028.1"/>
    </source>
</evidence>
<feature type="transmembrane region" description="Helical" evidence="16">
    <location>
        <begin position="9"/>
        <end position="29"/>
    </location>
</feature>
<dbReference type="InterPro" id="IPR035921">
    <property type="entry name" value="F/V-ATP_Csub_sf"/>
</dbReference>
<dbReference type="Gene3D" id="1.20.120.980">
    <property type="entry name" value="Serine carboxypeptidase S28, SKS domain"/>
    <property type="match status" value="1"/>
</dbReference>
<dbReference type="Proteomes" id="UP001175271">
    <property type="component" value="Unassembled WGS sequence"/>
</dbReference>
<dbReference type="AlphaFoldDB" id="A0AA39I562"/>
<dbReference type="Gene3D" id="1.20.120.610">
    <property type="entry name" value="lithium bound rotor ring of v- atpase"/>
    <property type="match status" value="1"/>
</dbReference>
<protein>
    <recommendedName>
        <fullName evidence="15">V-type proton ATPase 21 kDa proteolipid subunit c''</fullName>
    </recommendedName>
</protein>
<dbReference type="Pfam" id="PF00137">
    <property type="entry name" value="ATP-synt_C"/>
    <property type="match status" value="2"/>
</dbReference>
<feature type="domain" description="V-ATPase proteolipid subunit C-like" evidence="17">
    <location>
        <begin position="53"/>
        <end position="111"/>
    </location>
</feature>
<sequence length="792" mass="86321">MAGAIQKTFYGVSALGVAILVGTGLFYMLTGQGHRFDFAWFLTQTSPHMWAGLGIGASLSLSVIGAGWGIFTTGSSILGGGVKAPRIRTKNLVSIIFCEAVAIFGIIMAFVFVGKMQPFDRTKPGIADSLIARNLAAGYMIFGGGLTVGFSNLVCGLAVGIVGSGAALADAANPALFVKILIIEIFASAIGLFGMIIGIVQKMLGLRPFVLFLTFLAIGLAEFRHRGSIDPVTFQKTSSESAALGDYKWTTAYYENMPVDHFAASNDATFSLKYLYNFDHYKQGGPLFFYTGNEGTIEGFAMNTGMMWDLADHFNAAIVFAEHRYYGDNSSIPFGFDASTLTVAELSYLTSEQALADFATLIPYLKANVVNCSDDTPVIAFGGSYGGMLSAWFRMKYPHVVDGAWAASAPLLYFHKGGVAPGAFEHIVQRTYNASGCDVDLIHKGFDLIKNKSQTVDGRKTLTDIFHIDPRSPIQNATDLINYIQSGIDYMAMTDYPYPSSFLTSMPGWPVEAACEFLQGNKTDTEILQGIFQATMVYYNSSKTNPIQKVCLDSNKCGNSATASLGSFDGWDWQECTEILIEMCSLGPPNDFYYDQCAKGGSFNVSSFATSCASEFGKDFKKDYVKVDKVARLYGLNMRAHSRIIFTGGTLDPWNSGSVTLSTPGMENATTREVYVFQIGGSAHHLDLRQPNTCDPETVVSARYQIVSILWCWAYPEDKQCQNPFQQQELPDFVKPNVTDCKAQAHKYPWGQKANLRPAPQVKDNKCRNSAAGLFQSTLLVVAMTVLARIMA</sequence>
<keyword evidence="9" id="KW-0378">Hydrolase</keyword>
<dbReference type="GO" id="GO:0033179">
    <property type="term" value="C:proton-transporting V-type ATPase, V0 domain"/>
    <property type="evidence" value="ECO:0007669"/>
    <property type="project" value="InterPro"/>
</dbReference>
<dbReference type="CDD" id="cd18177">
    <property type="entry name" value="ATP-synt_Vo_c_ATP6F_rpt1"/>
    <property type="match status" value="1"/>
</dbReference>
<feature type="transmembrane region" description="Helical" evidence="16">
    <location>
        <begin position="176"/>
        <end position="200"/>
    </location>
</feature>
<evidence type="ECO:0000256" key="3">
    <source>
        <dbReference type="ARBA" id="ARBA00011079"/>
    </source>
</evidence>
<evidence type="ECO:0000256" key="2">
    <source>
        <dbReference type="ARBA" id="ARBA00007296"/>
    </source>
</evidence>
<keyword evidence="11 16" id="KW-1133">Transmembrane helix</keyword>
<keyword evidence="7" id="KW-0732">Signal</keyword>
<dbReference type="EMBL" id="JAUCMV010000002">
    <property type="protein sequence ID" value="KAK0418028.1"/>
    <property type="molecule type" value="Genomic_DNA"/>
</dbReference>
<gene>
    <name evidence="18" type="ORF">QR680_013335</name>
</gene>
<dbReference type="InterPro" id="IPR008758">
    <property type="entry name" value="Peptidase_S28"/>
</dbReference>
<dbReference type="FunFam" id="1.20.120.980:FF:000007">
    <property type="entry name" value="Predicted protein"/>
    <property type="match status" value="1"/>
</dbReference>
<organism evidence="18 19">
    <name type="scientific">Steinernema hermaphroditum</name>
    <dbReference type="NCBI Taxonomy" id="289476"/>
    <lineage>
        <taxon>Eukaryota</taxon>
        <taxon>Metazoa</taxon>
        <taxon>Ecdysozoa</taxon>
        <taxon>Nematoda</taxon>
        <taxon>Chromadorea</taxon>
        <taxon>Rhabditida</taxon>
        <taxon>Tylenchina</taxon>
        <taxon>Panagrolaimomorpha</taxon>
        <taxon>Strongyloidoidea</taxon>
        <taxon>Steinernematidae</taxon>
        <taxon>Steinernema</taxon>
    </lineage>
</organism>
<dbReference type="InterPro" id="IPR042269">
    <property type="entry name" value="Ser_carbopepase_S28_SKS"/>
</dbReference>
<evidence type="ECO:0000256" key="8">
    <source>
        <dbReference type="ARBA" id="ARBA00022781"/>
    </source>
</evidence>
<dbReference type="SUPFAM" id="SSF53474">
    <property type="entry name" value="alpha/beta-Hydrolases"/>
    <property type="match status" value="1"/>
</dbReference>
<dbReference type="Gene3D" id="3.40.50.1820">
    <property type="entry name" value="alpha/beta hydrolase"/>
    <property type="match status" value="1"/>
</dbReference>
<evidence type="ECO:0000256" key="13">
    <source>
        <dbReference type="ARBA" id="ARBA00023136"/>
    </source>
</evidence>
<keyword evidence="14" id="KW-0325">Glycoprotein</keyword>
<keyword evidence="6 16" id="KW-0812">Transmembrane</keyword>
<dbReference type="FunFam" id="1.20.120.610:FF:000002">
    <property type="entry name" value="V-type proton ATPase proteolipid subunit"/>
    <property type="match status" value="1"/>
</dbReference>
<evidence type="ECO:0000256" key="16">
    <source>
        <dbReference type="SAM" id="Phobius"/>
    </source>
</evidence>
<evidence type="ECO:0000256" key="5">
    <source>
        <dbReference type="ARBA" id="ARBA00022670"/>
    </source>
</evidence>
<dbReference type="GO" id="GO:0008239">
    <property type="term" value="F:dipeptidyl-peptidase activity"/>
    <property type="evidence" value="ECO:0007669"/>
    <property type="project" value="TreeGrafter"/>
</dbReference>
<evidence type="ECO:0000256" key="15">
    <source>
        <dbReference type="ARBA" id="ARBA00071448"/>
    </source>
</evidence>
<evidence type="ECO:0000256" key="11">
    <source>
        <dbReference type="ARBA" id="ARBA00022989"/>
    </source>
</evidence>
<evidence type="ECO:0000256" key="6">
    <source>
        <dbReference type="ARBA" id="ARBA00022692"/>
    </source>
</evidence>
<evidence type="ECO:0000256" key="4">
    <source>
        <dbReference type="ARBA" id="ARBA00022448"/>
    </source>
</evidence>
<name>A0AA39I562_9BILA</name>
<dbReference type="GO" id="GO:0006508">
    <property type="term" value="P:proteolysis"/>
    <property type="evidence" value="ECO:0007669"/>
    <property type="project" value="UniProtKB-KW"/>
</dbReference>
<evidence type="ECO:0000256" key="1">
    <source>
        <dbReference type="ARBA" id="ARBA00004141"/>
    </source>
</evidence>
<evidence type="ECO:0000256" key="12">
    <source>
        <dbReference type="ARBA" id="ARBA00023065"/>
    </source>
</evidence>
<feature type="domain" description="V-ATPase proteolipid subunit C-like" evidence="17">
    <location>
        <begin position="142"/>
        <end position="200"/>
    </location>
</feature>
<dbReference type="InterPro" id="IPR002379">
    <property type="entry name" value="ATPase_proteolipid_c-like_dom"/>
</dbReference>
<comment type="similarity">
    <text evidence="3">Belongs to the peptidase S28 family.</text>
</comment>
<reference evidence="18" key="1">
    <citation type="submission" date="2023-06" db="EMBL/GenBank/DDBJ databases">
        <title>Genomic analysis of the entomopathogenic nematode Steinernema hermaphroditum.</title>
        <authorList>
            <person name="Schwarz E.M."/>
            <person name="Heppert J.K."/>
            <person name="Baniya A."/>
            <person name="Schwartz H.T."/>
            <person name="Tan C.-H."/>
            <person name="Antoshechkin I."/>
            <person name="Sternberg P.W."/>
            <person name="Goodrich-Blair H."/>
            <person name="Dillman A.R."/>
        </authorList>
    </citation>
    <scope>NUCLEOTIDE SEQUENCE</scope>
    <source>
        <strain evidence="18">PS9179</strain>
        <tissue evidence="18">Whole animal</tissue>
    </source>
</reference>
<dbReference type="PANTHER" id="PTHR11010:SF104">
    <property type="entry name" value="SERINE PROTEASE PCP-1-RELATED"/>
    <property type="match status" value="1"/>
</dbReference>
<dbReference type="CDD" id="cd18178">
    <property type="entry name" value="ATP-synt_Vo_c_ATP6F_rpt2"/>
    <property type="match status" value="1"/>
</dbReference>
<evidence type="ECO:0000313" key="19">
    <source>
        <dbReference type="Proteomes" id="UP001175271"/>
    </source>
</evidence>
<keyword evidence="13 16" id="KW-0472">Membrane</keyword>
<proteinExistence type="inferred from homology"/>
<evidence type="ECO:0000256" key="14">
    <source>
        <dbReference type="ARBA" id="ARBA00023180"/>
    </source>
</evidence>
<comment type="similarity">
    <text evidence="2">Belongs to the V-ATPase proteolipid subunit family.</text>
</comment>
<keyword evidence="5" id="KW-0645">Protease</keyword>
<accession>A0AA39I562</accession>
<evidence type="ECO:0000256" key="9">
    <source>
        <dbReference type="ARBA" id="ARBA00022801"/>
    </source>
</evidence>
<evidence type="ECO:0000256" key="7">
    <source>
        <dbReference type="ARBA" id="ARBA00022729"/>
    </source>
</evidence>
<keyword evidence="12" id="KW-0406">Ion transport</keyword>
<dbReference type="GO" id="GO:0070008">
    <property type="term" value="F:serine-type exopeptidase activity"/>
    <property type="evidence" value="ECO:0007669"/>
    <property type="project" value="InterPro"/>
</dbReference>
<feature type="transmembrane region" description="Helical" evidence="16">
    <location>
        <begin position="92"/>
        <end position="116"/>
    </location>
</feature>
<dbReference type="SUPFAM" id="SSF81333">
    <property type="entry name" value="F1F0 ATP synthase subunit C"/>
    <property type="match status" value="2"/>
</dbReference>
<dbReference type="PANTHER" id="PTHR11010">
    <property type="entry name" value="PROTEASE S28 PRO-X CARBOXYPEPTIDASE-RELATED"/>
    <property type="match status" value="1"/>
</dbReference>
<dbReference type="InterPro" id="IPR000245">
    <property type="entry name" value="ATPase_proteolipid_csu"/>
</dbReference>
<feature type="transmembrane region" description="Helical" evidence="16">
    <location>
        <begin position="136"/>
        <end position="169"/>
    </location>
</feature>
<keyword evidence="19" id="KW-1185">Reference proteome</keyword>